<dbReference type="Gene3D" id="3.90.190.10">
    <property type="entry name" value="Protein tyrosine phosphatase superfamily"/>
    <property type="match status" value="1"/>
</dbReference>
<keyword evidence="2" id="KW-0378">Hydrolase</keyword>
<dbReference type="SMART" id="SM00195">
    <property type="entry name" value="DSPc"/>
    <property type="match status" value="1"/>
</dbReference>
<evidence type="ECO:0000259" key="6">
    <source>
        <dbReference type="PROSITE" id="PS50054"/>
    </source>
</evidence>
<dbReference type="InterPro" id="IPR016130">
    <property type="entry name" value="Tyr_Pase_AS"/>
</dbReference>
<keyword evidence="3" id="KW-0904">Protein phosphatase</keyword>
<evidence type="ECO:0008006" key="9">
    <source>
        <dbReference type="Google" id="ProtNLM"/>
    </source>
</evidence>
<dbReference type="GO" id="GO:0007165">
    <property type="term" value="P:signal transduction"/>
    <property type="evidence" value="ECO:0007669"/>
    <property type="project" value="TreeGrafter"/>
</dbReference>
<dbReference type="Pfam" id="PF00782">
    <property type="entry name" value="DSPc"/>
    <property type="match status" value="1"/>
</dbReference>
<dbReference type="EMBL" id="GIBP01011132">
    <property type="protein sequence ID" value="NDV40101.1"/>
    <property type="molecule type" value="Transcribed_RNA"/>
</dbReference>
<dbReference type="GO" id="GO:0005829">
    <property type="term" value="C:cytosol"/>
    <property type="evidence" value="ECO:0007669"/>
    <property type="project" value="TreeGrafter"/>
</dbReference>
<reference evidence="8" key="1">
    <citation type="journal article" date="2020" name="J. Eukaryot. Microbiol.">
        <title>De novo Sequencing, Assembly and Annotation of the Transcriptome for the Free-Living Testate Amoeba Arcella intermedia.</title>
        <authorList>
            <person name="Ribeiro G.M."/>
            <person name="Porfirio-Sousa A.L."/>
            <person name="Maurer-Alcala X.X."/>
            <person name="Katz L.A."/>
            <person name="Lahr D.J.G."/>
        </authorList>
    </citation>
    <scope>NUCLEOTIDE SEQUENCE</scope>
</reference>
<dbReference type="InterPro" id="IPR029021">
    <property type="entry name" value="Prot-tyrosine_phosphatase-like"/>
</dbReference>
<dbReference type="InterPro" id="IPR000340">
    <property type="entry name" value="Dual-sp_phosphatase_cat-dom"/>
</dbReference>
<dbReference type="PANTHER" id="PTHR45948">
    <property type="entry name" value="DUAL SPECIFICITY PROTEIN PHOSPHATASE DDB_G0269404-RELATED"/>
    <property type="match status" value="1"/>
</dbReference>
<comment type="catalytic activity">
    <reaction evidence="4">
        <text>O-phospho-L-seryl-[protein] + H2O = L-seryl-[protein] + phosphate</text>
        <dbReference type="Rhea" id="RHEA:20629"/>
        <dbReference type="Rhea" id="RHEA-COMP:9863"/>
        <dbReference type="Rhea" id="RHEA-COMP:11604"/>
        <dbReference type="ChEBI" id="CHEBI:15377"/>
        <dbReference type="ChEBI" id="CHEBI:29999"/>
        <dbReference type="ChEBI" id="CHEBI:43474"/>
        <dbReference type="ChEBI" id="CHEBI:83421"/>
        <dbReference type="EC" id="3.1.3.16"/>
    </reaction>
</comment>
<name>A0A6B2LTR9_9EUKA</name>
<comment type="catalytic activity">
    <reaction evidence="5">
        <text>O-phospho-L-threonyl-[protein] + H2O = L-threonyl-[protein] + phosphate</text>
        <dbReference type="Rhea" id="RHEA:47004"/>
        <dbReference type="Rhea" id="RHEA-COMP:11060"/>
        <dbReference type="Rhea" id="RHEA-COMP:11605"/>
        <dbReference type="ChEBI" id="CHEBI:15377"/>
        <dbReference type="ChEBI" id="CHEBI:30013"/>
        <dbReference type="ChEBI" id="CHEBI:43474"/>
        <dbReference type="ChEBI" id="CHEBI:61977"/>
        <dbReference type="EC" id="3.1.3.16"/>
    </reaction>
</comment>
<dbReference type="AlphaFoldDB" id="A0A6B2LTR9"/>
<evidence type="ECO:0000256" key="2">
    <source>
        <dbReference type="ARBA" id="ARBA00022801"/>
    </source>
</evidence>
<evidence type="ECO:0000256" key="1">
    <source>
        <dbReference type="ARBA" id="ARBA00008601"/>
    </source>
</evidence>
<dbReference type="CDD" id="cd14498">
    <property type="entry name" value="DSP"/>
    <property type="match status" value="1"/>
</dbReference>
<evidence type="ECO:0000256" key="4">
    <source>
        <dbReference type="ARBA" id="ARBA00047761"/>
    </source>
</evidence>
<dbReference type="GO" id="GO:0004722">
    <property type="term" value="F:protein serine/threonine phosphatase activity"/>
    <property type="evidence" value="ECO:0007669"/>
    <property type="project" value="UniProtKB-EC"/>
</dbReference>
<evidence type="ECO:0000256" key="3">
    <source>
        <dbReference type="ARBA" id="ARBA00022912"/>
    </source>
</evidence>
<organism evidence="8">
    <name type="scientific">Arcella intermedia</name>
    <dbReference type="NCBI Taxonomy" id="1963864"/>
    <lineage>
        <taxon>Eukaryota</taxon>
        <taxon>Amoebozoa</taxon>
        <taxon>Tubulinea</taxon>
        <taxon>Elardia</taxon>
        <taxon>Arcellinida</taxon>
        <taxon>Sphaerothecina</taxon>
        <taxon>Arcellidae</taxon>
        <taxon>Arcella</taxon>
    </lineage>
</organism>
<feature type="domain" description="Tyrosine-protein phosphatase" evidence="6">
    <location>
        <begin position="1"/>
        <end position="97"/>
    </location>
</feature>
<accession>A0A6B2LTR9</accession>
<feature type="domain" description="Tyrosine specific protein phosphatases" evidence="7">
    <location>
        <begin position="18"/>
        <end position="75"/>
    </location>
</feature>
<comment type="similarity">
    <text evidence="1">Belongs to the protein-tyrosine phosphatase family. Non-receptor class dual specificity subfamily.</text>
</comment>
<evidence type="ECO:0000313" key="8">
    <source>
        <dbReference type="EMBL" id="NDV40101.1"/>
    </source>
</evidence>
<sequence>MGWSDEDSQMLWKDEPFDQLLESIRFIDGHVRKGHNVVIHCAQGKSRSGSVLIAYLMAKRRMTYDEALAFGKARRNILEPNEGFTKQLRTFEKSQQLQEIRNTLN</sequence>
<evidence type="ECO:0000256" key="5">
    <source>
        <dbReference type="ARBA" id="ARBA00048336"/>
    </source>
</evidence>
<dbReference type="PROSITE" id="PS50056">
    <property type="entry name" value="TYR_PHOSPHATASE_2"/>
    <property type="match status" value="1"/>
</dbReference>
<dbReference type="GO" id="GO:0004725">
    <property type="term" value="F:protein tyrosine phosphatase activity"/>
    <property type="evidence" value="ECO:0007669"/>
    <property type="project" value="TreeGrafter"/>
</dbReference>
<dbReference type="SUPFAM" id="SSF52799">
    <property type="entry name" value="(Phosphotyrosine protein) phosphatases II"/>
    <property type="match status" value="1"/>
</dbReference>
<dbReference type="PROSITE" id="PS00383">
    <property type="entry name" value="TYR_PHOSPHATASE_1"/>
    <property type="match status" value="1"/>
</dbReference>
<dbReference type="PANTHER" id="PTHR45948:SF2">
    <property type="entry name" value="DUAL SPECIFICITY PROTEIN PHOSPHATASE"/>
    <property type="match status" value="1"/>
</dbReference>
<evidence type="ECO:0000259" key="7">
    <source>
        <dbReference type="PROSITE" id="PS50056"/>
    </source>
</evidence>
<dbReference type="InterPro" id="IPR020422">
    <property type="entry name" value="TYR_PHOSPHATASE_DUAL_dom"/>
</dbReference>
<proteinExistence type="inferred from homology"/>
<protein>
    <recommendedName>
        <fullName evidence="9">Protein-tyrosine-phosphatase</fullName>
    </recommendedName>
</protein>
<dbReference type="PROSITE" id="PS50054">
    <property type="entry name" value="TYR_PHOSPHATASE_DUAL"/>
    <property type="match status" value="1"/>
</dbReference>
<dbReference type="InterPro" id="IPR000387">
    <property type="entry name" value="Tyr_Pase_dom"/>
</dbReference>